<evidence type="ECO:0000313" key="10">
    <source>
        <dbReference type="EMBL" id="KAK8860228.1"/>
    </source>
</evidence>
<dbReference type="PANTHER" id="PTHR13483">
    <property type="entry name" value="BOX C_D SNORNA PROTEIN 1-RELATED"/>
    <property type="match status" value="1"/>
</dbReference>
<dbReference type="PROSITE" id="PS51083">
    <property type="entry name" value="ZF_HIT"/>
    <property type="match status" value="1"/>
</dbReference>
<evidence type="ECO:0000256" key="4">
    <source>
        <dbReference type="ARBA" id="ARBA00022833"/>
    </source>
</evidence>
<comment type="function">
    <text evidence="5">Required for box C/D snoRNAs accumulation involved in snoRNA processing, snoRNA transport to the nucleolus and ribosome biogenesis.</text>
</comment>
<dbReference type="PANTHER" id="PTHR13483:SF3">
    <property type="entry name" value="BOX C_D SNORNA PROTEIN 1"/>
    <property type="match status" value="1"/>
</dbReference>
<dbReference type="EMBL" id="JAPFFF010000018">
    <property type="protein sequence ID" value="KAK8860228.1"/>
    <property type="molecule type" value="Genomic_DNA"/>
</dbReference>
<evidence type="ECO:0000256" key="7">
    <source>
        <dbReference type="PROSITE-ProRule" id="PRU00453"/>
    </source>
</evidence>
<evidence type="ECO:0000256" key="8">
    <source>
        <dbReference type="SAM" id="MobiDB-lite"/>
    </source>
</evidence>
<dbReference type="Gene3D" id="3.30.60.190">
    <property type="match status" value="1"/>
</dbReference>
<keyword evidence="11" id="KW-1185">Reference proteome</keyword>
<evidence type="ECO:0000259" key="9">
    <source>
        <dbReference type="PROSITE" id="PS51083"/>
    </source>
</evidence>
<dbReference type="Pfam" id="PF25790">
    <property type="entry name" value="BCD1"/>
    <property type="match status" value="1"/>
</dbReference>
<dbReference type="InterPro" id="IPR057721">
    <property type="entry name" value="BCD1_alpha/beta"/>
</dbReference>
<evidence type="ECO:0000256" key="6">
    <source>
        <dbReference type="ARBA" id="ARBA00049654"/>
    </source>
</evidence>
<name>A0ABR2IB59_9EUKA</name>
<comment type="caution">
    <text evidence="10">The sequence shown here is derived from an EMBL/GenBank/DDBJ whole genome shotgun (WGS) entry which is preliminary data.</text>
</comment>
<keyword evidence="1" id="KW-0597">Phosphoprotein</keyword>
<keyword evidence="4" id="KW-0862">Zinc</keyword>
<dbReference type="CDD" id="cd23023">
    <property type="entry name" value="zf-HIT_BCD1"/>
    <property type="match status" value="1"/>
</dbReference>
<proteinExistence type="inferred from homology"/>
<dbReference type="InterPro" id="IPR007529">
    <property type="entry name" value="Znf_HIT"/>
</dbReference>
<keyword evidence="3 7" id="KW-0863">Zinc-finger</keyword>
<dbReference type="SUPFAM" id="SSF144232">
    <property type="entry name" value="HIT/MYND zinc finger-like"/>
    <property type="match status" value="1"/>
</dbReference>
<evidence type="ECO:0000256" key="1">
    <source>
        <dbReference type="ARBA" id="ARBA00022553"/>
    </source>
</evidence>
<keyword evidence="2" id="KW-0479">Metal-binding</keyword>
<dbReference type="Pfam" id="PF04438">
    <property type="entry name" value="zf-HIT"/>
    <property type="match status" value="1"/>
</dbReference>
<evidence type="ECO:0000313" key="11">
    <source>
        <dbReference type="Proteomes" id="UP001470230"/>
    </source>
</evidence>
<reference evidence="10 11" key="1">
    <citation type="submission" date="2024-04" db="EMBL/GenBank/DDBJ databases">
        <title>Tritrichomonas musculus Genome.</title>
        <authorList>
            <person name="Alves-Ferreira E."/>
            <person name="Grigg M."/>
            <person name="Lorenzi H."/>
            <person name="Galac M."/>
        </authorList>
    </citation>
    <scope>NUCLEOTIDE SEQUENCE [LARGE SCALE GENOMIC DNA]</scope>
    <source>
        <strain evidence="10 11">EAF2021</strain>
    </source>
</reference>
<protein>
    <submittedName>
        <fullName evidence="10">Box C/D snoRNA protein 1</fullName>
    </submittedName>
</protein>
<organism evidence="10 11">
    <name type="scientific">Tritrichomonas musculus</name>
    <dbReference type="NCBI Taxonomy" id="1915356"/>
    <lineage>
        <taxon>Eukaryota</taxon>
        <taxon>Metamonada</taxon>
        <taxon>Parabasalia</taxon>
        <taxon>Tritrichomonadida</taxon>
        <taxon>Tritrichomonadidae</taxon>
        <taxon>Tritrichomonas</taxon>
    </lineage>
</organism>
<evidence type="ECO:0000256" key="5">
    <source>
        <dbReference type="ARBA" id="ARBA00049598"/>
    </source>
</evidence>
<evidence type="ECO:0000256" key="2">
    <source>
        <dbReference type="ARBA" id="ARBA00022723"/>
    </source>
</evidence>
<dbReference type="Proteomes" id="UP001470230">
    <property type="component" value="Unassembled WGS sequence"/>
</dbReference>
<feature type="region of interest" description="Disordered" evidence="8">
    <location>
        <begin position="285"/>
        <end position="304"/>
    </location>
</feature>
<dbReference type="InterPro" id="IPR051639">
    <property type="entry name" value="BCD1"/>
</dbReference>
<sequence>MLCQVCGKHESKYTCPACQIRSCSLECVKRHKAEKGCSGIKPKTTYVPLDKMDSNMLMKDCALLDEVRSAVIHANDKFHKTKKPQWQKILEKQCQERGITIRFMPKEMTRSKENNTRCRSKLNQTIYWTCRFRFRNENKDIVYERLVNDIVETSILQDIFNGIVETTPNDFVAKANLDEFEILLLAEGASGGGHYQVETSISLSDNLFSKTIIEYPIFDVVPKENLSDWNIVSVFDVRNIDELKEKPNSNPKKAEDLPSYETIKEALKLDIITGVLKSSKLSEEQNAPLPPVYDSNIKNNTDQI</sequence>
<feature type="domain" description="HIT-type" evidence="9">
    <location>
        <begin position="3"/>
        <end position="37"/>
    </location>
</feature>
<evidence type="ECO:0000256" key="3">
    <source>
        <dbReference type="ARBA" id="ARBA00022771"/>
    </source>
</evidence>
<accession>A0ABR2IB59</accession>
<gene>
    <name evidence="10" type="ORF">M9Y10_011893</name>
</gene>
<comment type="similarity">
    <text evidence="6">Belongs to the BCD1 family.</text>
</comment>